<comment type="caution">
    <text evidence="2">The sequence shown here is derived from an EMBL/GenBank/DDBJ whole genome shotgun (WGS) entry which is preliminary data.</text>
</comment>
<dbReference type="InterPro" id="IPR005149">
    <property type="entry name" value="Tscrpt_reg_PadR_N"/>
</dbReference>
<dbReference type="RefSeq" id="WP_188542004.1">
    <property type="nucleotide sequence ID" value="NZ_BMFT01000004.1"/>
</dbReference>
<evidence type="ECO:0000313" key="2">
    <source>
        <dbReference type="EMBL" id="GGH36680.1"/>
    </source>
</evidence>
<dbReference type="Pfam" id="PF03551">
    <property type="entry name" value="PadR"/>
    <property type="match status" value="1"/>
</dbReference>
<feature type="domain" description="Transcription regulator PadR N-terminal" evidence="1">
    <location>
        <begin position="25"/>
        <end position="85"/>
    </location>
</feature>
<evidence type="ECO:0000259" key="1">
    <source>
        <dbReference type="Pfam" id="PF03551"/>
    </source>
</evidence>
<organism evidence="2 3">
    <name type="scientific">Paenibacillus segetis</name>
    <dbReference type="NCBI Taxonomy" id="1325360"/>
    <lineage>
        <taxon>Bacteria</taxon>
        <taxon>Bacillati</taxon>
        <taxon>Bacillota</taxon>
        <taxon>Bacilli</taxon>
        <taxon>Bacillales</taxon>
        <taxon>Paenibacillaceae</taxon>
        <taxon>Paenibacillus</taxon>
    </lineage>
</organism>
<name>A0ABQ1YU48_9BACL</name>
<dbReference type="PANTHER" id="PTHR33169">
    <property type="entry name" value="PADR-FAMILY TRANSCRIPTIONAL REGULATOR"/>
    <property type="match status" value="1"/>
</dbReference>
<dbReference type="Gene3D" id="1.10.10.10">
    <property type="entry name" value="Winged helix-like DNA-binding domain superfamily/Winged helix DNA-binding domain"/>
    <property type="match status" value="1"/>
</dbReference>
<evidence type="ECO:0000313" key="3">
    <source>
        <dbReference type="Proteomes" id="UP000659344"/>
    </source>
</evidence>
<dbReference type="InterPro" id="IPR036388">
    <property type="entry name" value="WH-like_DNA-bd_sf"/>
</dbReference>
<dbReference type="PANTHER" id="PTHR33169:SF13">
    <property type="entry name" value="PADR-FAMILY TRANSCRIPTIONAL REGULATOR"/>
    <property type="match status" value="1"/>
</dbReference>
<dbReference type="Proteomes" id="UP000659344">
    <property type="component" value="Unassembled WGS sequence"/>
</dbReference>
<dbReference type="SUPFAM" id="SSF46785">
    <property type="entry name" value="Winged helix' DNA-binding domain"/>
    <property type="match status" value="1"/>
</dbReference>
<protein>
    <submittedName>
        <fullName evidence="2">PadR family transcriptional regulator</fullName>
    </submittedName>
</protein>
<dbReference type="InterPro" id="IPR036390">
    <property type="entry name" value="WH_DNA-bd_sf"/>
</dbReference>
<keyword evidence="3" id="KW-1185">Reference proteome</keyword>
<proteinExistence type="predicted"/>
<gene>
    <name evidence="2" type="ORF">GCM10008013_43710</name>
</gene>
<sequence length="117" mass="13498">MSRNDSMITEQLTDAAYYILLSLLVPRHGYAIMKYIEELTEGEVTVGPATLYTLIKKMMKNEYIQAGSSDDERRKPYMVTSKGRDIVMNEIERRTRMAKQGLKAIKSAEEENENEKE</sequence>
<dbReference type="EMBL" id="BMFT01000004">
    <property type="protein sequence ID" value="GGH36680.1"/>
    <property type="molecule type" value="Genomic_DNA"/>
</dbReference>
<dbReference type="InterPro" id="IPR052509">
    <property type="entry name" value="Metal_resp_DNA-bind_regulator"/>
</dbReference>
<accession>A0ABQ1YU48</accession>
<reference evidence="3" key="1">
    <citation type="journal article" date="2019" name="Int. J. Syst. Evol. Microbiol.">
        <title>The Global Catalogue of Microorganisms (GCM) 10K type strain sequencing project: providing services to taxonomists for standard genome sequencing and annotation.</title>
        <authorList>
            <consortium name="The Broad Institute Genomics Platform"/>
            <consortium name="The Broad Institute Genome Sequencing Center for Infectious Disease"/>
            <person name="Wu L."/>
            <person name="Ma J."/>
        </authorList>
    </citation>
    <scope>NUCLEOTIDE SEQUENCE [LARGE SCALE GENOMIC DNA]</scope>
    <source>
        <strain evidence="3">CGMCC 1.12769</strain>
    </source>
</reference>